<reference evidence="2 3" key="1">
    <citation type="submission" date="2016-06" db="EMBL/GenBank/DDBJ databases">
        <title>Genome sequence of endosymbiont of Candidatus Endolucinida thiodiazotropha.</title>
        <authorList>
            <person name="Poehlein A."/>
            <person name="Koenig S."/>
            <person name="Heiden S.E."/>
            <person name="Thuermer A."/>
            <person name="Voget S."/>
            <person name="Daniel R."/>
            <person name="Markert S."/>
            <person name="Gros O."/>
            <person name="Schweder T."/>
        </authorList>
    </citation>
    <scope>NUCLEOTIDE SEQUENCE [LARGE SCALE GENOMIC DNA]</scope>
    <source>
        <strain evidence="2 3">COS</strain>
    </source>
</reference>
<dbReference type="Pfam" id="PF00117">
    <property type="entry name" value="GATase"/>
    <property type="match status" value="1"/>
</dbReference>
<dbReference type="CDD" id="cd01741">
    <property type="entry name" value="GATase1_1"/>
    <property type="match status" value="1"/>
</dbReference>
<dbReference type="EMBL" id="MARB01000031">
    <property type="protein sequence ID" value="ODJ85955.1"/>
    <property type="molecule type" value="Genomic_DNA"/>
</dbReference>
<dbReference type="PANTHER" id="PTHR42695">
    <property type="entry name" value="GLUTAMINE AMIDOTRANSFERASE YLR126C-RELATED"/>
    <property type="match status" value="1"/>
</dbReference>
<evidence type="ECO:0000259" key="1">
    <source>
        <dbReference type="Pfam" id="PF00117"/>
    </source>
</evidence>
<dbReference type="InterPro" id="IPR044992">
    <property type="entry name" value="ChyE-like"/>
</dbReference>
<dbReference type="InterPro" id="IPR017926">
    <property type="entry name" value="GATASE"/>
</dbReference>
<feature type="domain" description="Glutamine amidotransferase" evidence="1">
    <location>
        <begin position="20"/>
        <end position="187"/>
    </location>
</feature>
<dbReference type="Proteomes" id="UP000094769">
    <property type="component" value="Unassembled WGS sequence"/>
</dbReference>
<accession>A0A7Z0VI83</accession>
<keyword evidence="3" id="KW-1185">Reference proteome</keyword>
<protein>
    <submittedName>
        <fullName evidence="2">GMP synthase</fullName>
        <ecNumber evidence="2">6.3.5.2</ecNumber>
    </submittedName>
</protein>
<proteinExistence type="predicted"/>
<organism evidence="2 3">
    <name type="scientific">Candidatus Thiodiazotropha endolucinida</name>
    <dbReference type="NCBI Taxonomy" id="1655433"/>
    <lineage>
        <taxon>Bacteria</taxon>
        <taxon>Pseudomonadati</taxon>
        <taxon>Pseudomonadota</taxon>
        <taxon>Gammaproteobacteria</taxon>
        <taxon>Chromatiales</taxon>
        <taxon>Sedimenticolaceae</taxon>
        <taxon>Candidatus Thiodiazotropha</taxon>
    </lineage>
</organism>
<dbReference type="Gene3D" id="3.40.50.880">
    <property type="match status" value="1"/>
</dbReference>
<dbReference type="PROSITE" id="PS51273">
    <property type="entry name" value="GATASE_TYPE_1"/>
    <property type="match status" value="1"/>
</dbReference>
<dbReference type="AlphaFoldDB" id="A0A7Z0VI83"/>
<dbReference type="EC" id="6.3.5.2" evidence="2"/>
<keyword evidence="2" id="KW-0436">Ligase</keyword>
<dbReference type="FunFam" id="3.40.50.880:FF:000033">
    <property type="entry name" value="Glutamine amidotransferase class-I"/>
    <property type="match status" value="1"/>
</dbReference>
<name>A0A7Z0VI83_9GAMM</name>
<comment type="caution">
    <text evidence="2">The sequence shown here is derived from an EMBL/GenBank/DDBJ whole genome shotgun (WGS) entry which is preliminary data.</text>
</comment>
<dbReference type="SUPFAM" id="SSF52317">
    <property type="entry name" value="Class I glutamine amidotransferase-like"/>
    <property type="match status" value="1"/>
</dbReference>
<dbReference type="OrthoDB" id="9813383at2"/>
<dbReference type="InterPro" id="IPR029062">
    <property type="entry name" value="Class_I_gatase-like"/>
</dbReference>
<evidence type="ECO:0000313" key="3">
    <source>
        <dbReference type="Proteomes" id="UP000094769"/>
    </source>
</evidence>
<dbReference type="GO" id="GO:0005829">
    <property type="term" value="C:cytosol"/>
    <property type="evidence" value="ECO:0007669"/>
    <property type="project" value="TreeGrafter"/>
</dbReference>
<dbReference type="GO" id="GO:0003922">
    <property type="term" value="F:GMP synthase (glutamine-hydrolyzing) activity"/>
    <property type="evidence" value="ECO:0007669"/>
    <property type="project" value="UniProtKB-EC"/>
</dbReference>
<gene>
    <name evidence="2" type="primary">guaA_3</name>
    <name evidence="2" type="ORF">CODIS_38510</name>
</gene>
<dbReference type="PANTHER" id="PTHR42695:SF5">
    <property type="entry name" value="GLUTAMINE AMIDOTRANSFERASE YLR126C-RELATED"/>
    <property type="match status" value="1"/>
</dbReference>
<evidence type="ECO:0000313" key="2">
    <source>
        <dbReference type="EMBL" id="ODJ85955.1"/>
    </source>
</evidence>
<sequence>MRAHYLQHVPFEDLGSIENWLKRTGYEITSTSLYESEELPGIESVDLLVIMGGPMSVNDDQDFPWLVEEKEFIKKVIESGKPVLGICLGAQLIACSLGAEVFSNSVKEIGWIPIRATDSNNQSVFLFPEETDVFHWHGETFNLPMGATRIAESAACENQAYQIGKHVIGLQFHLETTPVSAQAIVENCRDELIEGEYIQSAAEILSVPQEQYRSINSLMEDVLEYITRNDHPGE</sequence>